<dbReference type="InterPro" id="IPR038717">
    <property type="entry name" value="Tc1-like_DDE_dom"/>
</dbReference>
<comment type="caution">
    <text evidence="2">The sequence shown here is derived from an EMBL/GenBank/DDBJ whole genome shotgun (WGS) entry which is preliminary data.</text>
</comment>
<proteinExistence type="predicted"/>
<dbReference type="AlphaFoldDB" id="A0A1U7H7P6"/>
<protein>
    <recommendedName>
        <fullName evidence="1">Tc1-like transposase DDE domain-containing protein</fullName>
    </recommendedName>
</protein>
<gene>
    <name evidence="2" type="ORF">NIES593_22070</name>
</gene>
<dbReference type="Pfam" id="PF13358">
    <property type="entry name" value="DDE_3"/>
    <property type="match status" value="1"/>
</dbReference>
<dbReference type="Gene3D" id="3.30.420.10">
    <property type="entry name" value="Ribonuclease H-like superfamily/Ribonuclease H"/>
    <property type="match status" value="1"/>
</dbReference>
<feature type="non-terminal residue" evidence="2">
    <location>
        <position position="1"/>
    </location>
</feature>
<sequence>DNGSLHKSQIVQAQWDAWAQQGLIMFFLPPYCSKMNPIEGEWHQLKAHEMAGQMFDPAYDLAMAVEAAVEHRYESKEDLVERFIFNSP</sequence>
<dbReference type="GO" id="GO:0003676">
    <property type="term" value="F:nucleic acid binding"/>
    <property type="evidence" value="ECO:0007669"/>
    <property type="project" value="InterPro"/>
</dbReference>
<name>A0A1U7H7P6_9CYAN</name>
<keyword evidence="3" id="KW-1185">Reference proteome</keyword>
<accession>A0A1U7H7P6</accession>
<organism evidence="2 3">
    <name type="scientific">Hydrococcus rivularis NIES-593</name>
    <dbReference type="NCBI Taxonomy" id="1921803"/>
    <lineage>
        <taxon>Bacteria</taxon>
        <taxon>Bacillati</taxon>
        <taxon>Cyanobacteriota</taxon>
        <taxon>Cyanophyceae</taxon>
        <taxon>Pleurocapsales</taxon>
        <taxon>Hydrococcaceae</taxon>
        <taxon>Hydrococcus</taxon>
    </lineage>
</organism>
<evidence type="ECO:0000313" key="3">
    <source>
        <dbReference type="Proteomes" id="UP000186868"/>
    </source>
</evidence>
<feature type="domain" description="Tc1-like transposase DDE" evidence="1">
    <location>
        <begin position="1"/>
        <end position="56"/>
    </location>
</feature>
<evidence type="ECO:0000313" key="2">
    <source>
        <dbReference type="EMBL" id="OKH18533.1"/>
    </source>
</evidence>
<dbReference type="RefSeq" id="WP_175561211.1">
    <property type="nucleotide sequence ID" value="NZ_MRCB01000049.1"/>
</dbReference>
<reference evidence="2 3" key="1">
    <citation type="submission" date="2016-11" db="EMBL/GenBank/DDBJ databases">
        <title>Draft Genome Sequences of Nine Cyanobacterial Strains from Diverse Habitats.</title>
        <authorList>
            <person name="Zhu T."/>
            <person name="Hou S."/>
            <person name="Lu X."/>
            <person name="Hess W.R."/>
        </authorList>
    </citation>
    <scope>NUCLEOTIDE SEQUENCE [LARGE SCALE GENOMIC DNA]</scope>
    <source>
        <strain evidence="2 3">NIES-593</strain>
    </source>
</reference>
<dbReference type="Proteomes" id="UP000186868">
    <property type="component" value="Unassembled WGS sequence"/>
</dbReference>
<dbReference type="EMBL" id="MRCB01000049">
    <property type="protein sequence ID" value="OKH18533.1"/>
    <property type="molecule type" value="Genomic_DNA"/>
</dbReference>
<dbReference type="InterPro" id="IPR036397">
    <property type="entry name" value="RNaseH_sf"/>
</dbReference>
<evidence type="ECO:0000259" key="1">
    <source>
        <dbReference type="Pfam" id="PF13358"/>
    </source>
</evidence>